<feature type="transmembrane region" description="Helical" evidence="5">
    <location>
        <begin position="114"/>
        <end position="143"/>
    </location>
</feature>
<evidence type="ECO:0000313" key="7">
    <source>
        <dbReference type="Proteomes" id="UP000184088"/>
    </source>
</evidence>
<dbReference type="HAMAP" id="MF_01874">
    <property type="entry name" value="UPF0756"/>
    <property type="match status" value="1"/>
</dbReference>
<feature type="transmembrane region" description="Helical" evidence="5">
    <location>
        <begin position="84"/>
        <end position="102"/>
    </location>
</feature>
<comment type="caution">
    <text evidence="5">Lacks conserved residue(s) required for the propagation of feature annotation.</text>
</comment>
<evidence type="ECO:0000313" key="6">
    <source>
        <dbReference type="EMBL" id="SHF71199.1"/>
    </source>
</evidence>
<organism evidence="6 7">
    <name type="scientific">Caldanaerobius fijiensis DSM 17918</name>
    <dbReference type="NCBI Taxonomy" id="1121256"/>
    <lineage>
        <taxon>Bacteria</taxon>
        <taxon>Bacillati</taxon>
        <taxon>Bacillota</taxon>
        <taxon>Clostridia</taxon>
        <taxon>Thermoanaerobacterales</taxon>
        <taxon>Thermoanaerobacteraceae</taxon>
        <taxon>Caldanaerobius</taxon>
    </lineage>
</organism>
<dbReference type="AlphaFoldDB" id="A0A1M5DW72"/>
<dbReference type="GO" id="GO:0005886">
    <property type="term" value="C:plasma membrane"/>
    <property type="evidence" value="ECO:0007669"/>
    <property type="project" value="UniProtKB-SubCell"/>
</dbReference>
<accession>A0A1M5DW72</accession>
<keyword evidence="4 5" id="KW-0472">Membrane</keyword>
<comment type="subcellular location">
    <subcellularLocation>
        <location evidence="5">Cell membrane</location>
        <topology evidence="5">Multi-pass membrane protein</topology>
    </subcellularLocation>
</comment>
<keyword evidence="1 5" id="KW-1003">Cell membrane</keyword>
<dbReference type="PANTHER" id="PTHR38452">
    <property type="entry name" value="UPF0756 MEMBRANE PROTEIN YEAL"/>
    <property type="match status" value="1"/>
</dbReference>
<gene>
    <name evidence="6" type="ORF">SAMN02746089_02432</name>
</gene>
<evidence type="ECO:0000256" key="3">
    <source>
        <dbReference type="ARBA" id="ARBA00022989"/>
    </source>
</evidence>
<keyword evidence="2 5" id="KW-0812">Transmembrane</keyword>
<dbReference type="RefSeq" id="WP_073345808.1">
    <property type="nucleotide sequence ID" value="NZ_FQVH01000039.1"/>
</dbReference>
<dbReference type="OrthoDB" id="80306at2"/>
<dbReference type="Proteomes" id="UP000184088">
    <property type="component" value="Unassembled WGS sequence"/>
</dbReference>
<feature type="transmembrane region" description="Helical" evidence="5">
    <location>
        <begin position="49"/>
        <end position="72"/>
    </location>
</feature>
<evidence type="ECO:0000256" key="1">
    <source>
        <dbReference type="ARBA" id="ARBA00022475"/>
    </source>
</evidence>
<dbReference type="STRING" id="1121256.SAMN02746089_02432"/>
<evidence type="ECO:0000256" key="5">
    <source>
        <dbReference type="HAMAP-Rule" id="MF_01874"/>
    </source>
</evidence>
<proteinExistence type="inferred from homology"/>
<evidence type="ECO:0000256" key="2">
    <source>
        <dbReference type="ARBA" id="ARBA00022692"/>
    </source>
</evidence>
<name>A0A1M5DW72_9THEO</name>
<dbReference type="PANTHER" id="PTHR38452:SF1">
    <property type="entry name" value="UPF0756 MEMBRANE PROTEIN YEAL"/>
    <property type="match status" value="1"/>
</dbReference>
<dbReference type="Pfam" id="PF04284">
    <property type="entry name" value="DUF441"/>
    <property type="match status" value="1"/>
</dbReference>
<protein>
    <recommendedName>
        <fullName evidence="5">UPF0756 membrane protein SAMN02746089_02432</fullName>
    </recommendedName>
</protein>
<keyword evidence="7" id="KW-1185">Reference proteome</keyword>
<keyword evidence="3 5" id="KW-1133">Transmembrane helix</keyword>
<dbReference type="EMBL" id="FQVH01000039">
    <property type="protein sequence ID" value="SHF71199.1"/>
    <property type="molecule type" value="Genomic_DNA"/>
</dbReference>
<sequence length="149" mass="15620">MDFGGIVLVIMLFFSLVGRNNSVAAAIALLLSIKLLNIDSINQYMAKNGINLGIIILTMGALAPLALNRVSMQEFMTVSKSPEGIITIVAGIVVAILASIGLNTMKVDTNGVVGVLLGTVIGVSFFKGAPIGPMIALGITTLIMRMFRL</sequence>
<reference evidence="6 7" key="1">
    <citation type="submission" date="2016-11" db="EMBL/GenBank/DDBJ databases">
        <authorList>
            <person name="Jaros S."/>
            <person name="Januszkiewicz K."/>
            <person name="Wedrychowicz H."/>
        </authorList>
    </citation>
    <scope>NUCLEOTIDE SEQUENCE [LARGE SCALE GENOMIC DNA]</scope>
    <source>
        <strain evidence="6 7">DSM 17918</strain>
    </source>
</reference>
<evidence type="ECO:0000256" key="4">
    <source>
        <dbReference type="ARBA" id="ARBA00023136"/>
    </source>
</evidence>
<comment type="similarity">
    <text evidence="5">Belongs to the UPF0756 family.</text>
</comment>
<dbReference type="InterPro" id="IPR007382">
    <property type="entry name" value="UPF0756_TM"/>
</dbReference>